<dbReference type="Proteomes" id="UP000033996">
    <property type="component" value="Unassembled WGS sequence"/>
</dbReference>
<sequence length="74" mass="8155">MCRLYGECSSIGRASACGAEGCGIVTRHSPIDNKKVADGDLFVITSIYIPNYAFYLGLRATSCQYQYDKTYLKS</sequence>
<gene>
    <name evidence="1" type="ORF">UT35_C0016G0008</name>
</gene>
<proteinExistence type="predicted"/>
<dbReference type="AlphaFoldDB" id="A0A837HSD1"/>
<name>A0A837HSD1_9BACT</name>
<reference evidence="1 2" key="1">
    <citation type="journal article" date="2015" name="Nature">
        <title>rRNA introns, odd ribosomes, and small enigmatic genomes across a large radiation of phyla.</title>
        <authorList>
            <person name="Brown C.T."/>
            <person name="Hug L.A."/>
            <person name="Thomas B.C."/>
            <person name="Sharon I."/>
            <person name="Castelle C.J."/>
            <person name="Singh A."/>
            <person name="Wilkins M.J."/>
            <person name="Williams K.H."/>
            <person name="Banfield J.F."/>
        </authorList>
    </citation>
    <scope>NUCLEOTIDE SEQUENCE [LARGE SCALE GENOMIC DNA]</scope>
</reference>
<organism evidence="1 2">
    <name type="scientific">Candidatus Yanofskybacteria bacterium GW2011_GWD1_39_16</name>
    <dbReference type="NCBI Taxonomy" id="1619030"/>
    <lineage>
        <taxon>Bacteria</taxon>
        <taxon>Candidatus Yanofskyibacteriota</taxon>
    </lineage>
</organism>
<evidence type="ECO:0000313" key="2">
    <source>
        <dbReference type="Proteomes" id="UP000033996"/>
    </source>
</evidence>
<evidence type="ECO:0000313" key="1">
    <source>
        <dbReference type="EMBL" id="KKR08121.1"/>
    </source>
</evidence>
<accession>A0A837HSD1</accession>
<dbReference type="EMBL" id="LBWL01000016">
    <property type="protein sequence ID" value="KKR08121.1"/>
    <property type="molecule type" value="Genomic_DNA"/>
</dbReference>
<protein>
    <submittedName>
        <fullName evidence="1">Uncharacterized protein</fullName>
    </submittedName>
</protein>
<comment type="caution">
    <text evidence="1">The sequence shown here is derived from an EMBL/GenBank/DDBJ whole genome shotgun (WGS) entry which is preliminary data.</text>
</comment>